<dbReference type="InterPro" id="IPR007872">
    <property type="entry name" value="DPH_MB_dom"/>
</dbReference>
<dbReference type="SUPFAM" id="SSF144217">
    <property type="entry name" value="CSL zinc finger"/>
    <property type="match status" value="1"/>
</dbReference>
<evidence type="ECO:0000259" key="3">
    <source>
        <dbReference type="PROSITE" id="PS51074"/>
    </source>
</evidence>
<dbReference type="InterPro" id="IPR036671">
    <property type="entry name" value="DPH_MB_sf"/>
</dbReference>
<keyword evidence="5" id="KW-1185">Reference proteome</keyword>
<accession>A0A8D2F658</accession>
<dbReference type="AlphaFoldDB" id="A0A8D2F658"/>
<reference evidence="4" key="2">
    <citation type="submission" date="2025-08" db="UniProtKB">
        <authorList>
            <consortium name="Ensembl"/>
        </authorList>
    </citation>
    <scope>IDENTIFICATION</scope>
</reference>
<keyword evidence="1" id="KW-0479">Metal-binding</keyword>
<dbReference type="Proteomes" id="UP000694411">
    <property type="component" value="Chromosome X"/>
</dbReference>
<evidence type="ECO:0000313" key="5">
    <source>
        <dbReference type="Proteomes" id="UP000694411"/>
    </source>
</evidence>
<evidence type="ECO:0000313" key="4">
    <source>
        <dbReference type="Ensembl" id="ENSTGEP00000017421.1"/>
    </source>
</evidence>
<evidence type="ECO:0000256" key="1">
    <source>
        <dbReference type="ARBA" id="ARBA00022723"/>
    </source>
</evidence>
<reference evidence="4" key="3">
    <citation type="submission" date="2025-09" db="UniProtKB">
        <authorList>
            <consortium name="Ensembl"/>
        </authorList>
    </citation>
    <scope>IDENTIFICATION</scope>
</reference>
<dbReference type="Gene3D" id="3.10.660.10">
    <property type="entry name" value="DPH Zinc finger"/>
    <property type="match status" value="1"/>
</dbReference>
<protein>
    <recommendedName>
        <fullName evidence="3">DPH-type MB domain-containing protein</fullName>
    </recommendedName>
</protein>
<organism evidence="4 5">
    <name type="scientific">Theropithecus gelada</name>
    <name type="common">Gelada baboon</name>
    <dbReference type="NCBI Taxonomy" id="9565"/>
    <lineage>
        <taxon>Eukaryota</taxon>
        <taxon>Metazoa</taxon>
        <taxon>Chordata</taxon>
        <taxon>Craniata</taxon>
        <taxon>Vertebrata</taxon>
        <taxon>Euteleostomi</taxon>
        <taxon>Mammalia</taxon>
        <taxon>Eutheria</taxon>
        <taxon>Euarchontoglires</taxon>
        <taxon>Primates</taxon>
        <taxon>Haplorrhini</taxon>
        <taxon>Catarrhini</taxon>
        <taxon>Cercopithecidae</taxon>
        <taxon>Cercopithecinae</taxon>
        <taxon>Theropithecus</taxon>
    </lineage>
</organism>
<keyword evidence="2" id="KW-0408">Iron</keyword>
<dbReference type="PROSITE" id="PS51074">
    <property type="entry name" value="DPH_MB"/>
    <property type="match status" value="1"/>
</dbReference>
<proteinExistence type="predicted"/>
<dbReference type="Ensembl" id="ENSTGET00000020787.1">
    <property type="protein sequence ID" value="ENSTGEP00000017421.1"/>
    <property type="gene ID" value="ENSTGEG00000014081.1"/>
</dbReference>
<evidence type="ECO:0000256" key="2">
    <source>
        <dbReference type="ARBA" id="ARBA00023004"/>
    </source>
</evidence>
<feature type="domain" description="DPH-type MB" evidence="3">
    <location>
        <begin position="4"/>
        <end position="66"/>
    </location>
</feature>
<dbReference type="Pfam" id="PF05207">
    <property type="entry name" value="Zn_ribbon_CSL"/>
    <property type="match status" value="1"/>
</dbReference>
<dbReference type="GO" id="GO:0046872">
    <property type="term" value="F:metal ion binding"/>
    <property type="evidence" value="ECO:0007669"/>
    <property type="project" value="UniProtKB-KW"/>
</dbReference>
<name>A0A8D2F658_THEGE</name>
<reference evidence="4" key="1">
    <citation type="submission" date="2018-05" db="EMBL/GenBank/DDBJ databases">
        <title>Whole genome of Theropithecus gelada.</title>
        <authorList>
            <person name="Chiou K.L."/>
            <person name="Snyder-Mackler N."/>
        </authorList>
    </citation>
    <scope>NUCLEOTIDE SEQUENCE [LARGE SCALE GENOMIC DNA]</scope>
</reference>
<sequence length="88" mass="10587">TCLVCSEVEIKHLLYDNDLKMYFMYFYPCTCKDNLYEHLHSRQELENGKHMGTCPSCFLIIKVIDDKDQYMCRETDPAPFTNRKFIKY</sequence>